<evidence type="ECO:0000313" key="2">
    <source>
        <dbReference type="Proteomes" id="UP000612055"/>
    </source>
</evidence>
<comment type="caution">
    <text evidence="1">The sequence shown here is derived from an EMBL/GenBank/DDBJ whole genome shotgun (WGS) entry which is preliminary data.</text>
</comment>
<accession>A0A835XST6</accession>
<gene>
    <name evidence="1" type="ORF">HYH03_013038</name>
</gene>
<dbReference type="Proteomes" id="UP000612055">
    <property type="component" value="Unassembled WGS sequence"/>
</dbReference>
<dbReference type="AlphaFoldDB" id="A0A835XST6"/>
<sequence length="143" mass="15016">MAQISREACVRHGWFSQQNPRALVTVAAAAGAVMVTATEAVGAGRAMVAAGAGDIRDGGRTQRFAWAHGPLMEGAFKAAFAENARRRNATASTAQQAETAFPDSHPYQPVTRFPVHADAFATLMQWLHGRIADTRGPAEGGAG</sequence>
<protein>
    <submittedName>
        <fullName evidence="1">Uncharacterized protein</fullName>
    </submittedName>
</protein>
<reference evidence="1" key="1">
    <citation type="journal article" date="2020" name="bioRxiv">
        <title>Comparative genomics of Chlamydomonas.</title>
        <authorList>
            <person name="Craig R.J."/>
            <person name="Hasan A.R."/>
            <person name="Ness R.W."/>
            <person name="Keightley P.D."/>
        </authorList>
    </citation>
    <scope>NUCLEOTIDE SEQUENCE</scope>
    <source>
        <strain evidence="1">CCAP 11/70</strain>
    </source>
</reference>
<proteinExistence type="predicted"/>
<organism evidence="1 2">
    <name type="scientific">Edaphochlamys debaryana</name>
    <dbReference type="NCBI Taxonomy" id="47281"/>
    <lineage>
        <taxon>Eukaryota</taxon>
        <taxon>Viridiplantae</taxon>
        <taxon>Chlorophyta</taxon>
        <taxon>core chlorophytes</taxon>
        <taxon>Chlorophyceae</taxon>
        <taxon>CS clade</taxon>
        <taxon>Chlamydomonadales</taxon>
        <taxon>Chlamydomonadales incertae sedis</taxon>
        <taxon>Edaphochlamys</taxon>
    </lineage>
</organism>
<keyword evidence="2" id="KW-1185">Reference proteome</keyword>
<name>A0A835XST6_9CHLO</name>
<evidence type="ECO:0000313" key="1">
    <source>
        <dbReference type="EMBL" id="KAG2488348.1"/>
    </source>
</evidence>
<dbReference type="EMBL" id="JAEHOE010000084">
    <property type="protein sequence ID" value="KAG2488348.1"/>
    <property type="molecule type" value="Genomic_DNA"/>
</dbReference>